<gene>
    <name evidence="1" type="ORF">KIN20_010798</name>
</gene>
<evidence type="ECO:0000313" key="2">
    <source>
        <dbReference type="Proteomes" id="UP001196413"/>
    </source>
</evidence>
<evidence type="ECO:0000313" key="1">
    <source>
        <dbReference type="EMBL" id="KAJ1354002.1"/>
    </source>
</evidence>
<proteinExistence type="predicted"/>
<reference evidence="1" key="1">
    <citation type="submission" date="2021-06" db="EMBL/GenBank/DDBJ databases">
        <title>Parelaphostrongylus tenuis whole genome reference sequence.</title>
        <authorList>
            <person name="Garwood T.J."/>
            <person name="Larsen P.A."/>
            <person name="Fountain-Jones N.M."/>
            <person name="Garbe J.R."/>
            <person name="Macchietto M.G."/>
            <person name="Kania S.A."/>
            <person name="Gerhold R.W."/>
            <person name="Richards J.E."/>
            <person name="Wolf T.M."/>
        </authorList>
    </citation>
    <scope>NUCLEOTIDE SEQUENCE</scope>
    <source>
        <strain evidence="1">MNPRO001-30</strain>
        <tissue evidence="1">Meninges</tissue>
    </source>
</reference>
<dbReference type="Proteomes" id="UP001196413">
    <property type="component" value="Unassembled WGS sequence"/>
</dbReference>
<protein>
    <submittedName>
        <fullName evidence="1">Uncharacterized protein</fullName>
    </submittedName>
</protein>
<name>A0AAD5M8F0_PARTN</name>
<sequence length="66" mass="7302">MQDFNVVVKGLNIRSFPLVGAHSEWMSSALPNVPSSVYGRFDTNCDGASEPQRQDVADEFAQFLPK</sequence>
<keyword evidence="2" id="KW-1185">Reference proteome</keyword>
<organism evidence="1 2">
    <name type="scientific">Parelaphostrongylus tenuis</name>
    <name type="common">Meningeal worm</name>
    <dbReference type="NCBI Taxonomy" id="148309"/>
    <lineage>
        <taxon>Eukaryota</taxon>
        <taxon>Metazoa</taxon>
        <taxon>Ecdysozoa</taxon>
        <taxon>Nematoda</taxon>
        <taxon>Chromadorea</taxon>
        <taxon>Rhabditida</taxon>
        <taxon>Rhabditina</taxon>
        <taxon>Rhabditomorpha</taxon>
        <taxon>Strongyloidea</taxon>
        <taxon>Metastrongylidae</taxon>
        <taxon>Parelaphostrongylus</taxon>
    </lineage>
</organism>
<accession>A0AAD5M8F0</accession>
<comment type="caution">
    <text evidence="1">The sequence shown here is derived from an EMBL/GenBank/DDBJ whole genome shotgun (WGS) entry which is preliminary data.</text>
</comment>
<dbReference type="AlphaFoldDB" id="A0AAD5M8F0"/>
<dbReference type="EMBL" id="JAHQIW010001905">
    <property type="protein sequence ID" value="KAJ1354002.1"/>
    <property type="molecule type" value="Genomic_DNA"/>
</dbReference>